<feature type="transmembrane region" description="Helical" evidence="1">
    <location>
        <begin position="487"/>
        <end position="503"/>
    </location>
</feature>
<dbReference type="PANTHER" id="PTHR38454:SF1">
    <property type="entry name" value="INTEGRAL MEMBRANE PROTEIN"/>
    <property type="match status" value="1"/>
</dbReference>
<feature type="transmembrane region" description="Helical" evidence="1">
    <location>
        <begin position="236"/>
        <end position="257"/>
    </location>
</feature>
<name>A0A4R5DTY5_9ACTN</name>
<feature type="transmembrane region" description="Helical" evidence="1">
    <location>
        <begin position="457"/>
        <end position="475"/>
    </location>
</feature>
<comment type="caution">
    <text evidence="2">The sequence shown here is derived from an EMBL/GenBank/DDBJ whole genome shotgun (WGS) entry which is preliminary data.</text>
</comment>
<evidence type="ECO:0000313" key="2">
    <source>
        <dbReference type="EMBL" id="TDE15904.1"/>
    </source>
</evidence>
<keyword evidence="1" id="KW-1133">Transmembrane helix</keyword>
<gene>
    <name evidence="2" type="ORF">E1269_01010</name>
</gene>
<dbReference type="Proteomes" id="UP000294739">
    <property type="component" value="Unassembled WGS sequence"/>
</dbReference>
<feature type="transmembrane region" description="Helical" evidence="1">
    <location>
        <begin position="894"/>
        <end position="915"/>
    </location>
</feature>
<proteinExistence type="predicted"/>
<feature type="transmembrane region" description="Helical" evidence="1">
    <location>
        <begin position="283"/>
        <end position="301"/>
    </location>
</feature>
<reference evidence="2 3" key="1">
    <citation type="submission" date="2019-03" db="EMBL/GenBank/DDBJ databases">
        <title>Draft genome sequences of novel Actinobacteria.</title>
        <authorList>
            <person name="Sahin N."/>
            <person name="Ay H."/>
            <person name="Saygin H."/>
        </authorList>
    </citation>
    <scope>NUCLEOTIDE SEQUENCE [LARGE SCALE GENOMIC DNA]</scope>
    <source>
        <strain evidence="2 3">5K138</strain>
    </source>
</reference>
<feature type="transmembrane region" description="Helical" evidence="1">
    <location>
        <begin position="211"/>
        <end position="230"/>
    </location>
</feature>
<dbReference type="OrthoDB" id="9815466at2"/>
<feature type="transmembrane region" description="Helical" evidence="1">
    <location>
        <begin position="183"/>
        <end position="204"/>
    </location>
</feature>
<dbReference type="InterPro" id="IPR018580">
    <property type="entry name" value="Uncharacterised_YfhO"/>
</dbReference>
<organism evidence="2 3">
    <name type="scientific">Jiangella asiatica</name>
    <dbReference type="NCBI Taxonomy" id="2530372"/>
    <lineage>
        <taxon>Bacteria</taxon>
        <taxon>Bacillati</taxon>
        <taxon>Actinomycetota</taxon>
        <taxon>Actinomycetes</taxon>
        <taxon>Jiangellales</taxon>
        <taxon>Jiangellaceae</taxon>
        <taxon>Jiangella</taxon>
    </lineage>
</organism>
<protein>
    <recommendedName>
        <fullName evidence="4">YfhO family protein</fullName>
    </recommendedName>
</protein>
<evidence type="ECO:0000256" key="1">
    <source>
        <dbReference type="SAM" id="Phobius"/>
    </source>
</evidence>
<feature type="transmembrane region" description="Helical" evidence="1">
    <location>
        <begin position="313"/>
        <end position="337"/>
    </location>
</feature>
<evidence type="ECO:0000313" key="3">
    <source>
        <dbReference type="Proteomes" id="UP000294739"/>
    </source>
</evidence>
<dbReference type="AlphaFoldDB" id="A0A4R5DTY5"/>
<feature type="transmembrane region" description="Helical" evidence="1">
    <location>
        <begin position="515"/>
        <end position="537"/>
    </location>
</feature>
<feature type="transmembrane region" description="Helical" evidence="1">
    <location>
        <begin position="433"/>
        <end position="450"/>
    </location>
</feature>
<sequence>MGIEARISDSAVAMATASLWHGTSAISLPARAPFNAVLRSALLCGPGRDAFASRWIGATTVYTHEAPARLHCGAEVYGPPPRRTALLSAVTAAVLAAGAFMASGAIRGTFPFGDASRNINDLGQQLIPMHAHLRDVLTGDAAGDITFNWSSGFGVPFLGDYMSYLGSTLSWLVLLFPRDGMDLALFVIAVVALALAAAAMTAYLRLVRPAGPAWLAVAAGVSYALCGWALDDGAYMTVWLHGLVAFPVLCLLCEWILQRRSWLPVCVAPFVVALLWTSQFYTVYMATMGTAIVVLVRVLSWESSVSWRTRLGGVLRCALAVSAGIGLAAPLLVPTFWAVRYSRPSPEGEFHAMDWLDFLSRLLAGSEGVGSSPGLAVGTVLLLLAVSLPFNPAVPWRERLMWTVVIGLTVLSMQIALTHAVWHGFDTPNGSPFRQAFVVAGLLVIAGWISGSAGLRGVVPVVAPLVLVGGLYLAVRSGSFVTPTTRVAVPVVAAIALIAWLVAGRGRSRPPSWVAAMAAGVVGAAVVVEATAGAVAIDQARAEFLSARPVWGETNDQVRALVQAADAWPATRVSPGAHVTQNDPMLLGGQGSQYYSSTIPDDVSVALAGLGFGYSGYVRANTDPANPVVDAIFAIGARVVADEAGSLRLAENPEVAPLVTVRPADTWASPDPAPFGNQETALGADVYTVPQVRLMPDPALSVTGGRRHFLLEPAAGAALPQEVRVTASCPAGSEVYLAAPAFVGEVLDDATGWRAVLWQSSRLPGVYTGAPVLRAGAAGADGAVEVTLRVYGPARLPANPLGCLDRAALSAAVASLRAGAPSSVDVSGHGITATLPPSSPASTVVFGVVRTPGWHCSTGGDDATPETVGGLIAVPVEAGDTDVACSYRPRGLRMGLAVGAASLAVVAAVGVAAGVRRRLSGRGGRTRGPRR</sequence>
<keyword evidence="1" id="KW-0812">Transmembrane</keyword>
<dbReference type="InParanoid" id="A0A4R5DTY5"/>
<evidence type="ECO:0008006" key="4">
    <source>
        <dbReference type="Google" id="ProtNLM"/>
    </source>
</evidence>
<accession>A0A4R5DTY5</accession>
<dbReference type="EMBL" id="SMKZ01000001">
    <property type="protein sequence ID" value="TDE15904.1"/>
    <property type="molecule type" value="Genomic_DNA"/>
</dbReference>
<dbReference type="Pfam" id="PF09586">
    <property type="entry name" value="YfhO"/>
    <property type="match status" value="1"/>
</dbReference>
<feature type="transmembrane region" description="Helical" evidence="1">
    <location>
        <begin position="369"/>
        <end position="388"/>
    </location>
</feature>
<keyword evidence="1" id="KW-0472">Membrane</keyword>
<feature type="transmembrane region" description="Helical" evidence="1">
    <location>
        <begin position="85"/>
        <end position="106"/>
    </location>
</feature>
<dbReference type="PANTHER" id="PTHR38454">
    <property type="entry name" value="INTEGRAL MEMBRANE PROTEIN-RELATED"/>
    <property type="match status" value="1"/>
</dbReference>
<feature type="transmembrane region" description="Helical" evidence="1">
    <location>
        <begin position="400"/>
        <end position="421"/>
    </location>
</feature>
<keyword evidence="3" id="KW-1185">Reference proteome</keyword>